<dbReference type="AlphaFoldDB" id="A0ABD0XQ46"/>
<protein>
    <submittedName>
        <fullName evidence="2">Uncharacterized protein</fullName>
    </submittedName>
</protein>
<feature type="region of interest" description="Disordered" evidence="1">
    <location>
        <begin position="1"/>
        <end position="22"/>
    </location>
</feature>
<comment type="caution">
    <text evidence="2">The sequence shown here is derived from an EMBL/GenBank/DDBJ whole genome shotgun (WGS) entry which is preliminary data.</text>
</comment>
<name>A0ABD0XQ46_UMBPY</name>
<sequence>MRHQTQSVMRSSKESGSGYDTNSSLMASVKPFWKAANRASVFQPLSTARVRKTIAYSATLSENGIRLSSYLESFPDGSPPSQGLTP</sequence>
<dbReference type="EMBL" id="JAGEUA010000001">
    <property type="protein sequence ID" value="KAL1023484.1"/>
    <property type="molecule type" value="Genomic_DNA"/>
</dbReference>
<organism evidence="2 3">
    <name type="scientific">Umbra pygmaea</name>
    <name type="common">Eastern mudminnow</name>
    <dbReference type="NCBI Taxonomy" id="75934"/>
    <lineage>
        <taxon>Eukaryota</taxon>
        <taxon>Metazoa</taxon>
        <taxon>Chordata</taxon>
        <taxon>Craniata</taxon>
        <taxon>Vertebrata</taxon>
        <taxon>Euteleostomi</taxon>
        <taxon>Actinopterygii</taxon>
        <taxon>Neopterygii</taxon>
        <taxon>Teleostei</taxon>
        <taxon>Protacanthopterygii</taxon>
        <taxon>Esociformes</taxon>
        <taxon>Umbridae</taxon>
        <taxon>Umbra</taxon>
    </lineage>
</organism>
<keyword evidence="3" id="KW-1185">Reference proteome</keyword>
<evidence type="ECO:0000313" key="3">
    <source>
        <dbReference type="Proteomes" id="UP001557470"/>
    </source>
</evidence>
<gene>
    <name evidence="2" type="ORF">UPYG_G00041360</name>
</gene>
<accession>A0ABD0XQ46</accession>
<dbReference type="Proteomes" id="UP001557470">
    <property type="component" value="Unassembled WGS sequence"/>
</dbReference>
<reference evidence="2 3" key="1">
    <citation type="submission" date="2024-06" db="EMBL/GenBank/DDBJ databases">
        <authorList>
            <person name="Pan Q."/>
            <person name="Wen M."/>
            <person name="Jouanno E."/>
            <person name="Zahm M."/>
            <person name="Klopp C."/>
            <person name="Cabau C."/>
            <person name="Louis A."/>
            <person name="Berthelot C."/>
            <person name="Parey E."/>
            <person name="Roest Crollius H."/>
            <person name="Montfort J."/>
            <person name="Robinson-Rechavi M."/>
            <person name="Bouchez O."/>
            <person name="Lampietro C."/>
            <person name="Lopez Roques C."/>
            <person name="Donnadieu C."/>
            <person name="Postlethwait J."/>
            <person name="Bobe J."/>
            <person name="Verreycken H."/>
            <person name="Guiguen Y."/>
        </authorList>
    </citation>
    <scope>NUCLEOTIDE SEQUENCE [LARGE SCALE GENOMIC DNA]</scope>
    <source>
        <strain evidence="2">Up_M1</strain>
        <tissue evidence="2">Testis</tissue>
    </source>
</reference>
<proteinExistence type="predicted"/>
<evidence type="ECO:0000256" key="1">
    <source>
        <dbReference type="SAM" id="MobiDB-lite"/>
    </source>
</evidence>
<evidence type="ECO:0000313" key="2">
    <source>
        <dbReference type="EMBL" id="KAL1023484.1"/>
    </source>
</evidence>